<dbReference type="PROSITE" id="PS00688">
    <property type="entry name" value="SIGMA54_INTERACT_3"/>
    <property type="match status" value="1"/>
</dbReference>
<dbReference type="Proteomes" id="UP000198405">
    <property type="component" value="Unassembled WGS sequence"/>
</dbReference>
<dbReference type="PROSITE" id="PS50045">
    <property type="entry name" value="SIGMA54_INTERACT_4"/>
    <property type="match status" value="1"/>
</dbReference>
<dbReference type="PANTHER" id="PTHR32071">
    <property type="entry name" value="TRANSCRIPTIONAL REGULATORY PROTEIN"/>
    <property type="match status" value="1"/>
</dbReference>
<evidence type="ECO:0000256" key="3">
    <source>
        <dbReference type="ARBA" id="ARBA00022840"/>
    </source>
</evidence>
<evidence type="ECO:0000256" key="8">
    <source>
        <dbReference type="PROSITE-ProRule" id="PRU00169"/>
    </source>
</evidence>
<dbReference type="PROSITE" id="PS00675">
    <property type="entry name" value="SIGMA54_INTERACT_1"/>
    <property type="match status" value="1"/>
</dbReference>
<evidence type="ECO:0000313" key="11">
    <source>
        <dbReference type="EMBL" id="SNR86139.1"/>
    </source>
</evidence>
<dbReference type="PRINTS" id="PR01590">
    <property type="entry name" value="HTHFIS"/>
</dbReference>
<evidence type="ECO:0000256" key="4">
    <source>
        <dbReference type="ARBA" id="ARBA00023012"/>
    </source>
</evidence>
<dbReference type="Pfam" id="PF00072">
    <property type="entry name" value="Response_reg"/>
    <property type="match status" value="1"/>
</dbReference>
<feature type="domain" description="Response regulatory" evidence="10">
    <location>
        <begin position="4"/>
        <end position="118"/>
    </location>
</feature>
<dbReference type="Gene3D" id="1.10.10.60">
    <property type="entry name" value="Homeodomain-like"/>
    <property type="match status" value="1"/>
</dbReference>
<dbReference type="GO" id="GO:0043565">
    <property type="term" value="F:sequence-specific DNA binding"/>
    <property type="evidence" value="ECO:0007669"/>
    <property type="project" value="InterPro"/>
</dbReference>
<dbReference type="RefSeq" id="WP_089323459.1">
    <property type="nucleotide sequence ID" value="NZ_FZOB01000011.1"/>
</dbReference>
<dbReference type="InterPro" id="IPR002078">
    <property type="entry name" value="Sigma_54_int"/>
</dbReference>
<proteinExistence type="predicted"/>
<accession>A0A238ZSG4</accession>
<dbReference type="Pfam" id="PF25601">
    <property type="entry name" value="AAA_lid_14"/>
    <property type="match status" value="1"/>
</dbReference>
<evidence type="ECO:0000256" key="1">
    <source>
        <dbReference type="ARBA" id="ARBA00022553"/>
    </source>
</evidence>
<dbReference type="Gene3D" id="1.10.8.60">
    <property type="match status" value="1"/>
</dbReference>
<evidence type="ECO:0000256" key="2">
    <source>
        <dbReference type="ARBA" id="ARBA00022741"/>
    </source>
</evidence>
<evidence type="ECO:0000256" key="7">
    <source>
        <dbReference type="ARBA" id="ARBA00023163"/>
    </source>
</evidence>
<keyword evidence="4" id="KW-0902">Two-component regulatory system</keyword>
<keyword evidence="1 8" id="KW-0597">Phosphoprotein</keyword>
<dbReference type="InterPro" id="IPR058031">
    <property type="entry name" value="AAA_lid_NorR"/>
</dbReference>
<evidence type="ECO:0000256" key="5">
    <source>
        <dbReference type="ARBA" id="ARBA00023015"/>
    </source>
</evidence>
<dbReference type="AlphaFoldDB" id="A0A238ZSG4"/>
<dbReference type="SMART" id="SM00448">
    <property type="entry name" value="REC"/>
    <property type="match status" value="1"/>
</dbReference>
<dbReference type="SUPFAM" id="SSF46689">
    <property type="entry name" value="Homeodomain-like"/>
    <property type="match status" value="1"/>
</dbReference>
<keyword evidence="5" id="KW-0805">Transcription regulation</keyword>
<feature type="modified residue" description="4-aspartylphosphate" evidence="8">
    <location>
        <position position="53"/>
    </location>
</feature>
<dbReference type="InterPro" id="IPR011006">
    <property type="entry name" value="CheY-like_superfamily"/>
</dbReference>
<keyword evidence="6 11" id="KW-0238">DNA-binding</keyword>
<feature type="domain" description="Sigma-54 factor interaction" evidence="9">
    <location>
        <begin position="132"/>
        <end position="359"/>
    </location>
</feature>
<keyword evidence="12" id="KW-1185">Reference proteome</keyword>
<dbReference type="FunFam" id="3.40.50.2300:FF:000018">
    <property type="entry name" value="DNA-binding transcriptional regulator NtrC"/>
    <property type="match status" value="1"/>
</dbReference>
<dbReference type="InterPro" id="IPR025944">
    <property type="entry name" value="Sigma_54_int_dom_CS"/>
</dbReference>
<dbReference type="SMART" id="SM00382">
    <property type="entry name" value="AAA"/>
    <property type="match status" value="1"/>
</dbReference>
<dbReference type="InterPro" id="IPR025943">
    <property type="entry name" value="Sigma_54_int_dom_ATP-bd_2"/>
</dbReference>
<gene>
    <name evidence="11" type="ORF">SAMN06265340_11135</name>
</gene>
<reference evidence="12" key="1">
    <citation type="submission" date="2017-06" db="EMBL/GenBank/DDBJ databases">
        <authorList>
            <person name="Varghese N."/>
            <person name="Submissions S."/>
        </authorList>
    </citation>
    <scope>NUCLEOTIDE SEQUENCE [LARGE SCALE GENOMIC DNA]</scope>
    <source>
        <strain evidence="12">DSM 15668</strain>
    </source>
</reference>
<dbReference type="Gene3D" id="3.40.50.300">
    <property type="entry name" value="P-loop containing nucleotide triphosphate hydrolases"/>
    <property type="match status" value="1"/>
</dbReference>
<dbReference type="GO" id="GO:0000160">
    <property type="term" value="P:phosphorelay signal transduction system"/>
    <property type="evidence" value="ECO:0007669"/>
    <property type="project" value="UniProtKB-KW"/>
</dbReference>
<dbReference type="InterPro" id="IPR009057">
    <property type="entry name" value="Homeodomain-like_sf"/>
</dbReference>
<dbReference type="InterPro" id="IPR025662">
    <property type="entry name" value="Sigma_54_int_dom_ATP-bd_1"/>
</dbReference>
<dbReference type="EMBL" id="FZOB01000011">
    <property type="protein sequence ID" value="SNR86139.1"/>
    <property type="molecule type" value="Genomic_DNA"/>
</dbReference>
<keyword evidence="3" id="KW-0067">ATP-binding</keyword>
<keyword evidence="2" id="KW-0547">Nucleotide-binding</keyword>
<evidence type="ECO:0000259" key="9">
    <source>
        <dbReference type="PROSITE" id="PS50045"/>
    </source>
</evidence>
<dbReference type="InterPro" id="IPR027417">
    <property type="entry name" value="P-loop_NTPase"/>
</dbReference>
<dbReference type="InterPro" id="IPR001789">
    <property type="entry name" value="Sig_transdc_resp-reg_receiver"/>
</dbReference>
<dbReference type="PROSITE" id="PS00676">
    <property type="entry name" value="SIGMA54_INTERACT_2"/>
    <property type="match status" value="1"/>
</dbReference>
<sequence>MNGKVLIVEDDSIQRELLEESLNEKGFVVVSASSAEEGKSILEKENVDVVVTDVKLPGKSGIAFLKEIKNTRPETEVVIITAFSNIEDAVEAIKAGAFHYITKPYDIDVLTNLLNKCCELSRLRKKPESSDFIFKSPVMKNLISTVNIFAKSDAPILITGESGTGKEVIARYIHKISERKGKFIPVNCTSIPENLFESELFGYEKGAFSGATKSKPGLIEEADKGTLFLDEIGDLPLYLQAKLLRFLQEKEVRRVGGLSTRKVDVRIVAATNRNLEEAVKKGEFREDLFYRLNVLRVEIPPLRERKEDIVELTGFFLKKFNTKYGKKVILSKDALNTLLNYTFPGNVRELENIIHRAVLIAENEITSEHLLIKSNSSDIRKTLPEQIEELEKKLIKEALEKAGYVQTKAAKLLGIDEKSLRYKRKKYGI</sequence>
<dbReference type="Gene3D" id="3.40.50.2300">
    <property type="match status" value="1"/>
</dbReference>
<dbReference type="GO" id="GO:0005524">
    <property type="term" value="F:ATP binding"/>
    <property type="evidence" value="ECO:0007669"/>
    <property type="project" value="UniProtKB-KW"/>
</dbReference>
<evidence type="ECO:0000256" key="6">
    <source>
        <dbReference type="ARBA" id="ARBA00023125"/>
    </source>
</evidence>
<name>A0A238ZSG4_9BACT</name>
<keyword evidence="7" id="KW-0804">Transcription</keyword>
<evidence type="ECO:0000259" key="10">
    <source>
        <dbReference type="PROSITE" id="PS50110"/>
    </source>
</evidence>
<dbReference type="Pfam" id="PF00158">
    <property type="entry name" value="Sigma54_activat"/>
    <property type="match status" value="1"/>
</dbReference>
<dbReference type="CDD" id="cd00009">
    <property type="entry name" value="AAA"/>
    <property type="match status" value="1"/>
</dbReference>
<dbReference type="SUPFAM" id="SSF52172">
    <property type="entry name" value="CheY-like"/>
    <property type="match status" value="1"/>
</dbReference>
<dbReference type="GO" id="GO:0006355">
    <property type="term" value="P:regulation of DNA-templated transcription"/>
    <property type="evidence" value="ECO:0007669"/>
    <property type="project" value="InterPro"/>
</dbReference>
<dbReference type="Pfam" id="PF02954">
    <property type="entry name" value="HTH_8"/>
    <property type="match status" value="1"/>
</dbReference>
<dbReference type="InterPro" id="IPR003593">
    <property type="entry name" value="AAA+_ATPase"/>
</dbReference>
<dbReference type="InterPro" id="IPR002197">
    <property type="entry name" value="HTH_Fis"/>
</dbReference>
<dbReference type="SUPFAM" id="SSF52540">
    <property type="entry name" value="P-loop containing nucleoside triphosphate hydrolases"/>
    <property type="match status" value="1"/>
</dbReference>
<dbReference type="FunFam" id="3.40.50.300:FF:000006">
    <property type="entry name" value="DNA-binding transcriptional regulator NtrC"/>
    <property type="match status" value="1"/>
</dbReference>
<organism evidence="11 12">
    <name type="scientific">Desulfurobacterium atlanticum</name>
    <dbReference type="NCBI Taxonomy" id="240169"/>
    <lineage>
        <taxon>Bacteria</taxon>
        <taxon>Pseudomonadati</taxon>
        <taxon>Aquificota</taxon>
        <taxon>Aquificia</taxon>
        <taxon>Desulfurobacteriales</taxon>
        <taxon>Desulfurobacteriaceae</taxon>
        <taxon>Desulfurobacterium</taxon>
    </lineage>
</organism>
<evidence type="ECO:0000313" key="12">
    <source>
        <dbReference type="Proteomes" id="UP000198405"/>
    </source>
</evidence>
<dbReference type="PROSITE" id="PS50110">
    <property type="entry name" value="RESPONSE_REGULATORY"/>
    <property type="match status" value="1"/>
</dbReference>
<protein>
    <submittedName>
        <fullName evidence="11">DNA-binding transcriptional response regulator, NtrC family, contains REC, AAA-type ATPase, and a Fis-type DNA-binding domains</fullName>
    </submittedName>
</protein>
<dbReference type="OrthoDB" id="9334at2"/>